<dbReference type="EMBL" id="JAKZHW010000001">
    <property type="protein sequence ID" value="MCH8615500.1"/>
    <property type="molecule type" value="Genomic_DNA"/>
</dbReference>
<feature type="transmembrane region" description="Helical" evidence="1">
    <location>
        <begin position="42"/>
        <end position="68"/>
    </location>
</feature>
<name>A0ABS9VKJ9_9SPHN</name>
<evidence type="ECO:0000313" key="4">
    <source>
        <dbReference type="Proteomes" id="UP001203058"/>
    </source>
</evidence>
<reference evidence="3 4" key="1">
    <citation type="submission" date="2022-03" db="EMBL/GenBank/DDBJ databases">
        <authorList>
            <person name="Jo J.-H."/>
            <person name="Im W.-T."/>
        </authorList>
    </citation>
    <scope>NUCLEOTIDE SEQUENCE [LARGE SCALE GENOMIC DNA]</scope>
    <source>
        <strain evidence="3 4">SM33</strain>
    </source>
</reference>
<keyword evidence="1" id="KW-0472">Membrane</keyword>
<accession>A0ABS9VKJ9</accession>
<sequence length="105" mass="11231">MQNVQSANVENGAYESNEPDSLFGVCQAIGEDFGFNPFYLRVVLLALLFFSPWAVLGAYATLAVTVVASRFLFPRAKPATAEVVEVPAAVVRSEAIAPQPELIAA</sequence>
<comment type="caution">
    <text evidence="3">The sequence shown here is derived from an EMBL/GenBank/DDBJ whole genome shotgun (WGS) entry which is preliminary data.</text>
</comment>
<evidence type="ECO:0000259" key="2">
    <source>
        <dbReference type="Pfam" id="PF04024"/>
    </source>
</evidence>
<evidence type="ECO:0000313" key="3">
    <source>
        <dbReference type="EMBL" id="MCH8615500.1"/>
    </source>
</evidence>
<dbReference type="Proteomes" id="UP001203058">
    <property type="component" value="Unassembled WGS sequence"/>
</dbReference>
<dbReference type="Pfam" id="PF04024">
    <property type="entry name" value="PspC"/>
    <property type="match status" value="1"/>
</dbReference>
<keyword evidence="1" id="KW-1133">Transmembrane helix</keyword>
<keyword evidence="4" id="KW-1185">Reference proteome</keyword>
<gene>
    <name evidence="3" type="ORF">LZ016_05225</name>
</gene>
<feature type="domain" description="Phage shock protein PspC N-terminal" evidence="2">
    <location>
        <begin position="16"/>
        <end position="65"/>
    </location>
</feature>
<dbReference type="RefSeq" id="WP_241446287.1">
    <property type="nucleotide sequence ID" value="NZ_JAKZHW010000001.1"/>
</dbReference>
<evidence type="ECO:0000256" key="1">
    <source>
        <dbReference type="SAM" id="Phobius"/>
    </source>
</evidence>
<dbReference type="InterPro" id="IPR007168">
    <property type="entry name" value="Phageshock_PspC_N"/>
</dbReference>
<keyword evidence="1" id="KW-0812">Transmembrane</keyword>
<organism evidence="3 4">
    <name type="scientific">Sphingomonas telluris</name>
    <dbReference type="NCBI Taxonomy" id="2907998"/>
    <lineage>
        <taxon>Bacteria</taxon>
        <taxon>Pseudomonadati</taxon>
        <taxon>Pseudomonadota</taxon>
        <taxon>Alphaproteobacteria</taxon>
        <taxon>Sphingomonadales</taxon>
        <taxon>Sphingomonadaceae</taxon>
        <taxon>Sphingomonas</taxon>
    </lineage>
</organism>
<protein>
    <submittedName>
        <fullName evidence="3">PspC domain-containing protein</fullName>
    </submittedName>
</protein>
<proteinExistence type="predicted"/>